<dbReference type="GO" id="GO:0070402">
    <property type="term" value="F:NADPH binding"/>
    <property type="evidence" value="ECO:0007669"/>
    <property type="project" value="TreeGrafter"/>
</dbReference>
<evidence type="ECO:0000313" key="4">
    <source>
        <dbReference type="EMBL" id="PSK98868.1"/>
    </source>
</evidence>
<dbReference type="InterPro" id="IPR013154">
    <property type="entry name" value="ADH-like_N"/>
</dbReference>
<keyword evidence="1" id="KW-0521">NADP</keyword>
<proteinExistence type="predicted"/>
<dbReference type="SMART" id="SM00829">
    <property type="entry name" value="PKS_ER"/>
    <property type="match status" value="1"/>
</dbReference>
<keyword evidence="2" id="KW-0560">Oxidoreductase</keyword>
<accession>A0A2P8DNT2</accession>
<dbReference type="InterPro" id="IPR013149">
    <property type="entry name" value="ADH-like_C"/>
</dbReference>
<evidence type="ECO:0000256" key="1">
    <source>
        <dbReference type="ARBA" id="ARBA00022857"/>
    </source>
</evidence>
<dbReference type="RefSeq" id="WP_146165519.1">
    <property type="nucleotide sequence ID" value="NZ_PYGA01000004.1"/>
</dbReference>
<dbReference type="InterPro" id="IPR020843">
    <property type="entry name" value="ER"/>
</dbReference>
<feature type="domain" description="Enoyl reductase (ER)" evidence="3">
    <location>
        <begin position="17"/>
        <end position="331"/>
    </location>
</feature>
<protein>
    <submittedName>
        <fullName evidence="4">NADPH2:quinone reductase</fullName>
    </submittedName>
</protein>
<organism evidence="4 5">
    <name type="scientific">Murinocardiopsis flavida</name>
    <dbReference type="NCBI Taxonomy" id="645275"/>
    <lineage>
        <taxon>Bacteria</taxon>
        <taxon>Bacillati</taxon>
        <taxon>Actinomycetota</taxon>
        <taxon>Actinomycetes</taxon>
        <taxon>Streptosporangiales</taxon>
        <taxon>Nocardiopsidaceae</taxon>
        <taxon>Murinocardiopsis</taxon>
    </lineage>
</organism>
<dbReference type="GO" id="GO:0016651">
    <property type="term" value="F:oxidoreductase activity, acting on NAD(P)H"/>
    <property type="evidence" value="ECO:0007669"/>
    <property type="project" value="TreeGrafter"/>
</dbReference>
<dbReference type="Pfam" id="PF00107">
    <property type="entry name" value="ADH_zinc_N"/>
    <property type="match status" value="1"/>
</dbReference>
<gene>
    <name evidence="4" type="ORF">CLV63_10492</name>
</gene>
<name>A0A2P8DNT2_9ACTN</name>
<dbReference type="InterPro" id="IPR036291">
    <property type="entry name" value="NAD(P)-bd_dom_sf"/>
</dbReference>
<dbReference type="Gene3D" id="3.40.50.720">
    <property type="entry name" value="NAD(P)-binding Rossmann-like Domain"/>
    <property type="match status" value="1"/>
</dbReference>
<dbReference type="AlphaFoldDB" id="A0A2P8DNT2"/>
<dbReference type="PANTHER" id="PTHR48106">
    <property type="entry name" value="QUINONE OXIDOREDUCTASE PIG3-RELATED"/>
    <property type="match status" value="1"/>
</dbReference>
<dbReference type="PANTHER" id="PTHR48106:SF8">
    <property type="entry name" value="OS02G0805600 PROTEIN"/>
    <property type="match status" value="1"/>
</dbReference>
<evidence type="ECO:0000313" key="5">
    <source>
        <dbReference type="Proteomes" id="UP000240542"/>
    </source>
</evidence>
<evidence type="ECO:0000259" key="3">
    <source>
        <dbReference type="SMART" id="SM00829"/>
    </source>
</evidence>
<dbReference type="Proteomes" id="UP000240542">
    <property type="component" value="Unassembled WGS sequence"/>
</dbReference>
<dbReference type="SUPFAM" id="SSF51735">
    <property type="entry name" value="NAD(P)-binding Rossmann-fold domains"/>
    <property type="match status" value="1"/>
</dbReference>
<evidence type="ECO:0000256" key="2">
    <source>
        <dbReference type="ARBA" id="ARBA00023002"/>
    </source>
</evidence>
<sequence length="334" mass="34898">MAQPPPATMRAIAIRDGGWRFEEVPVPVPGPDQVLVRTHAAALNRADLLVLDGSYTVNPALAAREQPIAGMDGMGEVAAVGKRVPTTSVGDRVMYMATSAFADFIAIDHRLLMPVPLTLSAVQAAATPSAAITEYDALIVQGGLREGQHVLVLGAATGVGVLATQIAHYAGAATVIGSSTDPVKRTRLDRYGVHVAIDTRRPDWAATVLDATGGHGADLVIDHLGGNALVQALSATAVGGTIVHLGHLAGRHAEIDLDQLGRRRVRLIGSTFRTRTREELFAIAAETASALRPALTEGAIAPAVDRVFPFSQAEYAAAYLTSGQAFGKVVLDFA</sequence>
<dbReference type="EMBL" id="PYGA01000004">
    <property type="protein sequence ID" value="PSK98868.1"/>
    <property type="molecule type" value="Genomic_DNA"/>
</dbReference>
<keyword evidence="5" id="KW-1185">Reference proteome</keyword>
<comment type="caution">
    <text evidence="4">The sequence shown here is derived from an EMBL/GenBank/DDBJ whole genome shotgun (WGS) entry which is preliminary data.</text>
</comment>
<dbReference type="InterPro" id="IPR011032">
    <property type="entry name" value="GroES-like_sf"/>
</dbReference>
<dbReference type="SUPFAM" id="SSF50129">
    <property type="entry name" value="GroES-like"/>
    <property type="match status" value="1"/>
</dbReference>
<dbReference type="Gene3D" id="3.90.180.10">
    <property type="entry name" value="Medium-chain alcohol dehydrogenases, catalytic domain"/>
    <property type="match status" value="1"/>
</dbReference>
<dbReference type="Pfam" id="PF08240">
    <property type="entry name" value="ADH_N"/>
    <property type="match status" value="1"/>
</dbReference>
<reference evidence="4 5" key="1">
    <citation type="submission" date="2018-03" db="EMBL/GenBank/DDBJ databases">
        <title>Genomic Encyclopedia of Archaeal and Bacterial Type Strains, Phase II (KMG-II): from individual species to whole genera.</title>
        <authorList>
            <person name="Goeker M."/>
        </authorList>
    </citation>
    <scope>NUCLEOTIDE SEQUENCE [LARGE SCALE GENOMIC DNA]</scope>
    <source>
        <strain evidence="4 5">DSM 45312</strain>
    </source>
</reference>
<dbReference type="OrthoDB" id="9780520at2"/>